<organism evidence="2 3">
    <name type="scientific">Hymenobacter antarcticus</name>
    <dbReference type="NCBI Taxonomy" id="486270"/>
    <lineage>
        <taxon>Bacteria</taxon>
        <taxon>Pseudomonadati</taxon>
        <taxon>Bacteroidota</taxon>
        <taxon>Cytophagia</taxon>
        <taxon>Cytophagales</taxon>
        <taxon>Hymenobacteraceae</taxon>
        <taxon>Hymenobacter</taxon>
    </lineage>
</organism>
<dbReference type="Gene3D" id="2.60.40.420">
    <property type="entry name" value="Cupredoxins - blue copper proteins"/>
    <property type="match status" value="1"/>
</dbReference>
<keyword evidence="3" id="KW-1185">Reference proteome</keyword>
<accession>A0ABP7PVQ3</accession>
<comment type="caution">
    <text evidence="2">The sequence shown here is derived from an EMBL/GenBank/DDBJ whole genome shotgun (WGS) entry which is preliminary data.</text>
</comment>
<protein>
    <recommendedName>
        <fullName evidence="1">Secretion system C-terminal sorting domain-containing protein</fullName>
    </recommendedName>
</protein>
<dbReference type="InterPro" id="IPR026444">
    <property type="entry name" value="Secre_tail"/>
</dbReference>
<evidence type="ECO:0000259" key="1">
    <source>
        <dbReference type="Pfam" id="PF18962"/>
    </source>
</evidence>
<dbReference type="Proteomes" id="UP001501556">
    <property type="component" value="Unassembled WGS sequence"/>
</dbReference>
<reference evidence="3" key="1">
    <citation type="journal article" date="2019" name="Int. J. Syst. Evol. Microbiol.">
        <title>The Global Catalogue of Microorganisms (GCM) 10K type strain sequencing project: providing services to taxonomists for standard genome sequencing and annotation.</title>
        <authorList>
            <consortium name="The Broad Institute Genomics Platform"/>
            <consortium name="The Broad Institute Genome Sequencing Center for Infectious Disease"/>
            <person name="Wu L."/>
            <person name="Ma J."/>
        </authorList>
    </citation>
    <scope>NUCLEOTIDE SEQUENCE [LARGE SCALE GENOMIC DNA]</scope>
    <source>
        <strain evidence="3">JCM 17217</strain>
    </source>
</reference>
<sequence length="176" mass="18873">MTVNIQTGDIVRFVWQAGVHPTVAENGTSWATFTPSASRPTTDITFNTAGAVPYYCSLHAAPGQPLGQGMNGLINVTARTPTATLNAKEAGISVSVFPNPSRGQITVKLDQKFGNGDYKLRLSNIIGQEIRSVALKPEAFTGGTVLDLTDLRAGMYFYTLLVDGKVITTKRLVLQN</sequence>
<dbReference type="SUPFAM" id="SSF49503">
    <property type="entry name" value="Cupredoxins"/>
    <property type="match status" value="1"/>
</dbReference>
<gene>
    <name evidence="2" type="ORF">GCM10022407_17430</name>
</gene>
<proteinExistence type="predicted"/>
<feature type="domain" description="Secretion system C-terminal sorting" evidence="1">
    <location>
        <begin position="96"/>
        <end position="173"/>
    </location>
</feature>
<dbReference type="NCBIfam" id="TIGR04183">
    <property type="entry name" value="Por_Secre_tail"/>
    <property type="match status" value="1"/>
</dbReference>
<dbReference type="Pfam" id="PF18962">
    <property type="entry name" value="Por_Secre_tail"/>
    <property type="match status" value="1"/>
</dbReference>
<dbReference type="EMBL" id="BAABDI010000009">
    <property type="protein sequence ID" value="GAA3972151.1"/>
    <property type="molecule type" value="Genomic_DNA"/>
</dbReference>
<evidence type="ECO:0000313" key="3">
    <source>
        <dbReference type="Proteomes" id="UP001501556"/>
    </source>
</evidence>
<name>A0ABP7PVQ3_9BACT</name>
<evidence type="ECO:0000313" key="2">
    <source>
        <dbReference type="EMBL" id="GAA3972151.1"/>
    </source>
</evidence>
<dbReference type="InterPro" id="IPR008972">
    <property type="entry name" value="Cupredoxin"/>
</dbReference>